<keyword evidence="2" id="KW-0479">Metal-binding</keyword>
<reference evidence="7 8" key="1">
    <citation type="submission" date="2018-08" db="EMBL/GenBank/DDBJ databases">
        <title>A genome reference for cultivated species of the human gut microbiota.</title>
        <authorList>
            <person name="Zou Y."/>
            <person name="Xue W."/>
            <person name="Luo G."/>
        </authorList>
    </citation>
    <scope>NUCLEOTIDE SEQUENCE [LARGE SCALE GENOMIC DNA]</scope>
    <source>
        <strain evidence="7 8">OM02-6</strain>
    </source>
</reference>
<dbReference type="SUPFAM" id="SSF53092">
    <property type="entry name" value="Creatinase/prolidase N-terminal domain"/>
    <property type="match status" value="1"/>
</dbReference>
<comment type="similarity">
    <text evidence="1">Belongs to the peptidase M24B family.</text>
</comment>
<dbReference type="EMBL" id="QSVF01000031">
    <property type="protein sequence ID" value="RGO07427.1"/>
    <property type="molecule type" value="Genomic_DNA"/>
</dbReference>
<dbReference type="SUPFAM" id="SSF55920">
    <property type="entry name" value="Creatinase/aminopeptidase"/>
    <property type="match status" value="1"/>
</dbReference>
<evidence type="ECO:0000313" key="8">
    <source>
        <dbReference type="Proteomes" id="UP000261087"/>
    </source>
</evidence>
<dbReference type="FunFam" id="3.90.230.10:FF:000009">
    <property type="entry name" value="xaa-Pro aminopeptidase 2"/>
    <property type="match status" value="1"/>
</dbReference>
<dbReference type="Gene3D" id="3.40.350.10">
    <property type="entry name" value="Creatinase/prolidase N-terminal domain"/>
    <property type="match status" value="2"/>
</dbReference>
<dbReference type="GO" id="GO:0070006">
    <property type="term" value="F:metalloaminopeptidase activity"/>
    <property type="evidence" value="ECO:0007669"/>
    <property type="project" value="InterPro"/>
</dbReference>
<dbReference type="InterPro" id="IPR036005">
    <property type="entry name" value="Creatinase/aminopeptidase-like"/>
</dbReference>
<evidence type="ECO:0000313" key="7">
    <source>
        <dbReference type="EMBL" id="RGO07427.1"/>
    </source>
</evidence>
<keyword evidence="7" id="KW-0031">Aminopeptidase</keyword>
<keyword evidence="7" id="KW-0645">Protease</keyword>
<sequence>MIKENIKKLQSLMKENEIDIYIIPTSDFHQSEYVGEYFKGRKFLSGFTGSAGTLVVTLDKAYLWTDGRYFIQAQQQLEGSDIILMKMAMPNVPTIKEFLDQNTDKTVGFDGRVMSYKDVCQYKNKLITNIDLVDEIWSDRPSISHQPAYLYDEKYCGESRASKLKRIREAMNDCDYHIITSLDDIAWLFNIRGNDVACNPVVLAYSLISKNDATLYVLDGVIDKKMQDILKEDGIIVKAYNDIYEDVKSLQGKVLLDDLLVNYQICSNLNCKIVKMTNPTQYFKAIKNETEINATKNAHLKDGVAMTKFMYWLKTNVGKIDLDEVIISDKLEVFRKEQADFYDLSFDTICGYKENAALMHYKALPEKCAKVTNKGMLLIDSGGQYIDGTIDTTRTFVLGKISDIEKRDFTIALKALLRLQAAHFVAGTTGPNLDILARGIVYEYNLDYRCGTGHGVGHFLNVHEGPNGFRPKDRPGSAPMCAFEPGMITTNEPGIYIEGSHGVRHENEMLCVEITNNEYGQFLKFEPITYVPFDLDGLDLKLLSDHEIKQINEYQQFVYDKISSYLTNEEKTWLQDNLLIKIE</sequence>
<dbReference type="InterPro" id="IPR050422">
    <property type="entry name" value="X-Pro_aminopeptidase_P"/>
</dbReference>
<feature type="domain" description="Peptidase M24 C-terminal" evidence="6">
    <location>
        <begin position="521"/>
        <end position="576"/>
    </location>
</feature>
<comment type="caution">
    <text evidence="7">The sequence shown here is derived from an EMBL/GenBank/DDBJ whole genome shotgun (WGS) entry which is preliminary data.</text>
</comment>
<proteinExistence type="inferred from homology"/>
<organism evidence="7 8">
    <name type="scientific">Thomasclavelia spiroformis</name>
    <dbReference type="NCBI Taxonomy" id="29348"/>
    <lineage>
        <taxon>Bacteria</taxon>
        <taxon>Bacillati</taxon>
        <taxon>Bacillota</taxon>
        <taxon>Erysipelotrichia</taxon>
        <taxon>Erysipelotrichales</taxon>
        <taxon>Coprobacillaceae</taxon>
        <taxon>Thomasclavelia</taxon>
    </lineage>
</organism>
<evidence type="ECO:0000259" key="4">
    <source>
        <dbReference type="Pfam" id="PF00557"/>
    </source>
</evidence>
<feature type="domain" description="Creatinase N-terminal" evidence="5">
    <location>
        <begin position="6"/>
        <end position="133"/>
    </location>
</feature>
<dbReference type="PANTHER" id="PTHR43763">
    <property type="entry name" value="XAA-PRO AMINOPEPTIDASE 1"/>
    <property type="match status" value="1"/>
</dbReference>
<dbReference type="Gene3D" id="3.90.230.10">
    <property type="entry name" value="Creatinase/methionine aminopeptidase superfamily"/>
    <property type="match status" value="1"/>
</dbReference>
<protein>
    <submittedName>
        <fullName evidence="7">Aminopeptidase P family protein</fullName>
    </submittedName>
</protein>
<dbReference type="InterPro" id="IPR029149">
    <property type="entry name" value="Creatin/AminoP/Spt16_N"/>
</dbReference>
<evidence type="ECO:0000259" key="5">
    <source>
        <dbReference type="Pfam" id="PF01321"/>
    </source>
</evidence>
<evidence type="ECO:0000259" key="6">
    <source>
        <dbReference type="Pfam" id="PF16188"/>
    </source>
</evidence>
<dbReference type="Pfam" id="PF01321">
    <property type="entry name" value="Creatinase_N"/>
    <property type="match status" value="1"/>
</dbReference>
<dbReference type="CDD" id="cd01085">
    <property type="entry name" value="APP"/>
    <property type="match status" value="1"/>
</dbReference>
<gene>
    <name evidence="7" type="ORF">DXB31_10135</name>
</gene>
<feature type="domain" description="Peptidase M24" evidence="4">
    <location>
        <begin position="295"/>
        <end position="511"/>
    </location>
</feature>
<dbReference type="PANTHER" id="PTHR43763:SF6">
    <property type="entry name" value="XAA-PRO AMINOPEPTIDASE 1"/>
    <property type="match status" value="1"/>
</dbReference>
<dbReference type="AlphaFoldDB" id="A0A3E5FNC3"/>
<evidence type="ECO:0000256" key="2">
    <source>
        <dbReference type="ARBA" id="ARBA00022723"/>
    </source>
</evidence>
<dbReference type="GO" id="GO:0005737">
    <property type="term" value="C:cytoplasm"/>
    <property type="evidence" value="ECO:0007669"/>
    <property type="project" value="UniProtKB-ARBA"/>
</dbReference>
<dbReference type="RefSeq" id="WP_117605279.1">
    <property type="nucleotide sequence ID" value="NZ_CATZTT010000020.1"/>
</dbReference>
<dbReference type="Proteomes" id="UP000261087">
    <property type="component" value="Unassembled WGS sequence"/>
</dbReference>
<name>A0A3E5FNC3_9FIRM</name>
<dbReference type="Pfam" id="PF16189">
    <property type="entry name" value="Creatinase_N_2"/>
    <property type="match status" value="1"/>
</dbReference>
<evidence type="ECO:0000256" key="3">
    <source>
        <dbReference type="ARBA" id="ARBA00022801"/>
    </source>
</evidence>
<accession>A0A3E5FNC3</accession>
<dbReference type="Pfam" id="PF00557">
    <property type="entry name" value="Peptidase_M24"/>
    <property type="match status" value="1"/>
</dbReference>
<keyword evidence="3" id="KW-0378">Hydrolase</keyword>
<dbReference type="InterPro" id="IPR000994">
    <property type="entry name" value="Pept_M24"/>
</dbReference>
<dbReference type="GO" id="GO:0046872">
    <property type="term" value="F:metal ion binding"/>
    <property type="evidence" value="ECO:0007669"/>
    <property type="project" value="UniProtKB-KW"/>
</dbReference>
<evidence type="ECO:0000256" key="1">
    <source>
        <dbReference type="ARBA" id="ARBA00008766"/>
    </source>
</evidence>
<dbReference type="InterPro" id="IPR033740">
    <property type="entry name" value="Pept_M24B"/>
</dbReference>
<dbReference type="InterPro" id="IPR000587">
    <property type="entry name" value="Creatinase_N"/>
</dbReference>
<dbReference type="Pfam" id="PF16188">
    <property type="entry name" value="Peptidase_M24_C"/>
    <property type="match status" value="1"/>
</dbReference>
<dbReference type="InterPro" id="IPR032416">
    <property type="entry name" value="Peptidase_M24_C"/>
</dbReference>